<dbReference type="GO" id="GO:0038043">
    <property type="term" value="P:interleukin-5-mediated signaling pathway"/>
    <property type="evidence" value="ECO:0007669"/>
    <property type="project" value="Ensembl"/>
</dbReference>
<evidence type="ECO:0000256" key="1">
    <source>
        <dbReference type="ARBA" id="ARBA00004479"/>
    </source>
</evidence>
<dbReference type="Gene3D" id="2.60.40.10">
    <property type="entry name" value="Immunoglobulins"/>
    <property type="match status" value="3"/>
</dbReference>
<dbReference type="GO" id="GO:0009897">
    <property type="term" value="C:external side of plasma membrane"/>
    <property type="evidence" value="ECO:0007669"/>
    <property type="project" value="TreeGrafter"/>
</dbReference>
<feature type="compositionally biased region" description="Low complexity" evidence="9">
    <location>
        <begin position="704"/>
        <end position="717"/>
    </location>
</feature>
<dbReference type="SUPFAM" id="SSF49265">
    <property type="entry name" value="Fibronectin type III"/>
    <property type="match status" value="3"/>
</dbReference>
<keyword evidence="4 10" id="KW-1133">Transmembrane helix</keyword>
<dbReference type="Proteomes" id="UP000694381">
    <property type="component" value="Unassembled WGS sequence"/>
</dbReference>
<feature type="transmembrane region" description="Helical" evidence="10">
    <location>
        <begin position="381"/>
        <end position="406"/>
    </location>
</feature>
<evidence type="ECO:0000259" key="12">
    <source>
        <dbReference type="PROSITE" id="PS50853"/>
    </source>
</evidence>
<keyword evidence="8" id="KW-0325">Glycoprotein</keyword>
<evidence type="ECO:0000256" key="8">
    <source>
        <dbReference type="ARBA" id="ARBA00023180"/>
    </source>
</evidence>
<keyword evidence="14" id="KW-1185">Reference proteome</keyword>
<dbReference type="InterPro" id="IPR036116">
    <property type="entry name" value="FN3_sf"/>
</dbReference>
<feature type="compositionally biased region" description="Basic and acidic residues" evidence="9">
    <location>
        <begin position="608"/>
        <end position="625"/>
    </location>
</feature>
<evidence type="ECO:0000256" key="10">
    <source>
        <dbReference type="SAM" id="Phobius"/>
    </source>
</evidence>
<accession>A0A8C6W237</accession>
<evidence type="ECO:0000256" key="3">
    <source>
        <dbReference type="ARBA" id="ARBA00022729"/>
    </source>
</evidence>
<evidence type="ECO:0000256" key="9">
    <source>
        <dbReference type="SAM" id="MobiDB-lite"/>
    </source>
</evidence>
<dbReference type="PANTHER" id="PTHR23037:SF22">
    <property type="entry name" value="CYTOKINE RECEPTOR COMMON SUBUNIT BETA"/>
    <property type="match status" value="1"/>
</dbReference>
<keyword evidence="6" id="KW-1015">Disulfide bond</keyword>
<dbReference type="GO" id="GO:0007259">
    <property type="term" value="P:cell surface receptor signaling pathway via JAK-STAT"/>
    <property type="evidence" value="ECO:0007669"/>
    <property type="project" value="Ensembl"/>
</dbReference>
<feature type="domain" description="Fibronectin type-III" evidence="12">
    <location>
        <begin position="279"/>
        <end position="376"/>
    </location>
</feature>
<proteinExistence type="predicted"/>
<evidence type="ECO:0000256" key="11">
    <source>
        <dbReference type="SAM" id="SignalP"/>
    </source>
</evidence>
<evidence type="ECO:0000256" key="5">
    <source>
        <dbReference type="ARBA" id="ARBA00023136"/>
    </source>
</evidence>
<dbReference type="InterPro" id="IPR003531">
    <property type="entry name" value="Hempt_rcpt_S_F1_CS"/>
</dbReference>
<dbReference type="OMA" id="LRFCGMY"/>
<dbReference type="PANTHER" id="PTHR23037">
    <property type="entry name" value="CYTOKINE RECEPTOR"/>
    <property type="match status" value="1"/>
</dbReference>
<evidence type="ECO:0000256" key="6">
    <source>
        <dbReference type="ARBA" id="ARBA00023157"/>
    </source>
</evidence>
<feature type="region of interest" description="Disordered" evidence="9">
    <location>
        <begin position="690"/>
        <end position="717"/>
    </location>
</feature>
<feature type="region of interest" description="Disordered" evidence="9">
    <location>
        <begin position="600"/>
        <end position="626"/>
    </location>
</feature>
<dbReference type="GO" id="GO:0070665">
    <property type="term" value="P:positive regulation of leukocyte proliferation"/>
    <property type="evidence" value="ECO:0007669"/>
    <property type="project" value="Ensembl"/>
</dbReference>
<organism evidence="13 14">
    <name type="scientific">Nannospalax galili</name>
    <name type="common">Northern Israeli blind subterranean mole rat</name>
    <name type="synonym">Spalax galili</name>
    <dbReference type="NCBI Taxonomy" id="1026970"/>
    <lineage>
        <taxon>Eukaryota</taxon>
        <taxon>Metazoa</taxon>
        <taxon>Chordata</taxon>
        <taxon>Craniata</taxon>
        <taxon>Vertebrata</taxon>
        <taxon>Euteleostomi</taxon>
        <taxon>Mammalia</taxon>
        <taxon>Eutheria</taxon>
        <taxon>Euarchontoglires</taxon>
        <taxon>Glires</taxon>
        <taxon>Rodentia</taxon>
        <taxon>Myomorpha</taxon>
        <taxon>Muroidea</taxon>
        <taxon>Spalacidae</taxon>
        <taxon>Spalacinae</taxon>
        <taxon>Nannospalax</taxon>
    </lineage>
</organism>
<dbReference type="GO" id="GO:0038156">
    <property type="term" value="P:interleukin-3-mediated signaling pathway"/>
    <property type="evidence" value="ECO:0007669"/>
    <property type="project" value="Ensembl"/>
</dbReference>
<feature type="signal peptide" evidence="11">
    <location>
        <begin position="1"/>
        <end position="24"/>
    </location>
</feature>
<reference evidence="13" key="2">
    <citation type="submission" date="2025-09" db="UniProtKB">
        <authorList>
            <consortium name="Ensembl"/>
        </authorList>
    </citation>
    <scope>IDENTIFICATION</scope>
</reference>
<feature type="chain" id="PRO_5034975499" evidence="11">
    <location>
        <begin position="25"/>
        <end position="832"/>
    </location>
</feature>
<dbReference type="GO" id="GO:0030526">
    <property type="term" value="C:granulocyte macrophage colony-stimulating factor receptor complex"/>
    <property type="evidence" value="ECO:0007669"/>
    <property type="project" value="Ensembl"/>
</dbReference>
<reference evidence="13" key="1">
    <citation type="submission" date="2025-08" db="UniProtKB">
        <authorList>
            <consortium name="Ensembl"/>
        </authorList>
    </citation>
    <scope>IDENTIFICATION</scope>
</reference>
<keyword evidence="3 11" id="KW-0732">Signal</keyword>
<dbReference type="GO" id="GO:0016064">
    <property type="term" value="P:immunoglobulin mediated immune response"/>
    <property type="evidence" value="ECO:0007669"/>
    <property type="project" value="TreeGrafter"/>
</dbReference>
<name>A0A8C6W237_NANGA</name>
<evidence type="ECO:0000313" key="13">
    <source>
        <dbReference type="Ensembl" id="ENSNGAP00000002299.1"/>
    </source>
</evidence>
<feature type="region of interest" description="Disordered" evidence="9">
    <location>
        <begin position="478"/>
        <end position="557"/>
    </location>
</feature>
<keyword evidence="2 10" id="KW-0812">Transmembrane</keyword>
<dbReference type="PROSITE" id="PS01355">
    <property type="entry name" value="HEMATOPO_REC_S_F1"/>
    <property type="match status" value="1"/>
</dbReference>
<dbReference type="CDD" id="cd00063">
    <property type="entry name" value="FN3"/>
    <property type="match status" value="1"/>
</dbReference>
<evidence type="ECO:0000256" key="2">
    <source>
        <dbReference type="ARBA" id="ARBA00022692"/>
    </source>
</evidence>
<dbReference type="Ensembl" id="ENSNGAT00000002553.1">
    <property type="protein sequence ID" value="ENSNGAP00000002299.1"/>
    <property type="gene ID" value="ENSNGAG00000001887.1"/>
</dbReference>
<dbReference type="GeneTree" id="ENSGT00510000048963"/>
<feature type="region of interest" description="Disordered" evidence="9">
    <location>
        <begin position="438"/>
        <end position="458"/>
    </location>
</feature>
<protein>
    <submittedName>
        <fullName evidence="13">Cytokine receptor common subunit beta</fullName>
    </submittedName>
</protein>
<evidence type="ECO:0000256" key="7">
    <source>
        <dbReference type="ARBA" id="ARBA00023170"/>
    </source>
</evidence>
<dbReference type="InterPro" id="IPR013783">
    <property type="entry name" value="Ig-like_fold"/>
</dbReference>
<dbReference type="GO" id="GO:0038157">
    <property type="term" value="P:granulocyte-macrophage colony-stimulating factor signaling pathway"/>
    <property type="evidence" value="ECO:0007669"/>
    <property type="project" value="Ensembl"/>
</dbReference>
<dbReference type="GO" id="GO:0015026">
    <property type="term" value="F:coreceptor activity"/>
    <property type="evidence" value="ECO:0007669"/>
    <property type="project" value="Ensembl"/>
</dbReference>
<dbReference type="AlphaFoldDB" id="A0A8C6W237"/>
<comment type="subcellular location">
    <subcellularLocation>
        <location evidence="1">Membrane</location>
        <topology evidence="1">Single-pass type I membrane protein</topology>
    </subcellularLocation>
</comment>
<gene>
    <name evidence="13" type="primary">LOC103748646</name>
</gene>
<sequence>MALTQGLLHMALLALCWRPSVTETQDTVPLQTLQCYNDYTSRIICSWADTEDAQGLINMTLYRRLDSDQAVSCDISENLLWSSCPSPHRCVPRRCVIPYNLFVVADEDYYSFQPDRELGIQLTVPLDQHGEELQALPRGVLWIDGHPWSPHALGLAWTQGSSRTQAASGSPSTHPSQALCFLSCSPAPTSQGHPSARDFRGHWASWGRGRWVTDAGSVHSTMLPREEECSPVEEQQAGLFIHYHCGINVSNPSAHSRYTVSVKPRKQGKYIPSSNHIQMPSPTLNVTKDGDTYNLHWETEKMSYSHINHQFQVQYKMDSVNWEDSKTETVKQAHSMLLPALKPATAYGARVRVMPTPGYHGIWSEWSKEASWTTEWVLPTWGLALILVFITLALLTALRFGSVYGYRLNKRWKEKIPNPRKCILFQDGPAGFWPPHSMGPFITKSPTPQGPRGSLFTELEGVSSPHLGESEVSPLTIEDPNIIQDPPSGPDTTPAASSEPMEQHPNPHLDPSVPSDRPESQIPSFDFNGPYLGPPHSRSLPDLVGQPVPPQTGGSLKSALPGSLEYLCLPPGGQVQLVPLAQAMEQGQAVDVECELSLGAKGSPSTEFGDKPSPEPRVEGKDPRDNQVALPMSFGGPEDPVVASGYVTPADLVLTVPSGTQSLSLAPSLGSPSTQSLSLCLGLTGGSPGTAAPGPQGFEGYVELPPSTSQSPSSSLCNSILPVPSSPVVSLEEPREEGAPASPHPEGLLVLQQVGDYCFLPGLGPGSLSPRSKPSSPSLCPEMEDLDQVLPVKKLPYQQAPQVPAIQFFKSLKQQDYLSLPPWDFGRSREVC</sequence>
<evidence type="ECO:0000256" key="4">
    <source>
        <dbReference type="ARBA" id="ARBA00022989"/>
    </source>
</evidence>
<dbReference type="GO" id="GO:0004896">
    <property type="term" value="F:cytokine receptor activity"/>
    <property type="evidence" value="ECO:0007669"/>
    <property type="project" value="InterPro"/>
</dbReference>
<keyword evidence="5 10" id="KW-0472">Membrane</keyword>
<keyword evidence="7" id="KW-0675">Receptor</keyword>
<evidence type="ECO:0000313" key="14">
    <source>
        <dbReference type="Proteomes" id="UP000694381"/>
    </source>
</evidence>
<dbReference type="Pfam" id="PF21460">
    <property type="entry name" value="IL3Rb_N"/>
    <property type="match status" value="1"/>
</dbReference>
<dbReference type="InterPro" id="IPR048668">
    <property type="entry name" value="IL3RB_N"/>
</dbReference>
<dbReference type="InterPro" id="IPR003961">
    <property type="entry name" value="FN3_dom"/>
</dbReference>
<dbReference type="PROSITE" id="PS50853">
    <property type="entry name" value="FN3"/>
    <property type="match status" value="1"/>
</dbReference>